<name>A0A0P1IAC4_9RHOB</name>
<dbReference type="GeneID" id="83881428"/>
<accession>A0A0P1IAC4</accession>
<gene>
    <name evidence="3" type="ORF">PH7735_02405</name>
</gene>
<dbReference type="AlphaFoldDB" id="A0A0P1IAC4"/>
<dbReference type="GO" id="GO:0003677">
    <property type="term" value="F:DNA binding"/>
    <property type="evidence" value="ECO:0007669"/>
    <property type="project" value="InterPro"/>
</dbReference>
<evidence type="ECO:0000313" key="4">
    <source>
        <dbReference type="Proteomes" id="UP000051870"/>
    </source>
</evidence>
<protein>
    <submittedName>
        <fullName evidence="3">Site-specific tyrosine recombinase XerD</fullName>
    </submittedName>
</protein>
<organism evidence="3 4">
    <name type="scientific">Shimia thalassica</name>
    <dbReference type="NCBI Taxonomy" id="1715693"/>
    <lineage>
        <taxon>Bacteria</taxon>
        <taxon>Pseudomonadati</taxon>
        <taxon>Pseudomonadota</taxon>
        <taxon>Alphaproteobacteria</taxon>
        <taxon>Rhodobacterales</taxon>
        <taxon>Roseobacteraceae</taxon>
    </lineage>
</organism>
<dbReference type="GO" id="GO:0006310">
    <property type="term" value="P:DNA recombination"/>
    <property type="evidence" value="ECO:0007669"/>
    <property type="project" value="UniProtKB-KW"/>
</dbReference>
<dbReference type="PROSITE" id="PS51898">
    <property type="entry name" value="TYR_RECOMBINASE"/>
    <property type="match status" value="1"/>
</dbReference>
<dbReference type="GO" id="GO:0015074">
    <property type="term" value="P:DNA integration"/>
    <property type="evidence" value="ECO:0007669"/>
    <property type="project" value="InterPro"/>
</dbReference>
<evidence type="ECO:0000313" key="3">
    <source>
        <dbReference type="EMBL" id="CUK01044.1"/>
    </source>
</evidence>
<dbReference type="CDD" id="cd00397">
    <property type="entry name" value="DNA_BRE_C"/>
    <property type="match status" value="1"/>
</dbReference>
<dbReference type="RefSeq" id="WP_145865322.1">
    <property type="nucleotide sequence ID" value="NZ_CYTW01000002.1"/>
</dbReference>
<dbReference type="SUPFAM" id="SSF56349">
    <property type="entry name" value="DNA breaking-rejoining enzymes"/>
    <property type="match status" value="1"/>
</dbReference>
<dbReference type="Gene3D" id="1.10.443.10">
    <property type="entry name" value="Intergrase catalytic core"/>
    <property type="match status" value="1"/>
</dbReference>
<keyword evidence="4" id="KW-1185">Reference proteome</keyword>
<dbReference type="InterPro" id="IPR011010">
    <property type="entry name" value="DNA_brk_join_enz"/>
</dbReference>
<evidence type="ECO:0000256" key="1">
    <source>
        <dbReference type="ARBA" id="ARBA00023172"/>
    </source>
</evidence>
<reference evidence="4" key="1">
    <citation type="submission" date="2015-09" db="EMBL/GenBank/DDBJ databases">
        <authorList>
            <person name="Rodrigo-Torres Lidia"/>
            <person name="Arahal R.David."/>
        </authorList>
    </citation>
    <scope>NUCLEOTIDE SEQUENCE [LARGE SCALE GENOMIC DNA]</scope>
    <source>
        <strain evidence="4">CECT 7735</strain>
    </source>
</reference>
<dbReference type="Proteomes" id="UP000051870">
    <property type="component" value="Unassembled WGS sequence"/>
</dbReference>
<evidence type="ECO:0000259" key="2">
    <source>
        <dbReference type="PROSITE" id="PS51898"/>
    </source>
</evidence>
<dbReference type="InterPro" id="IPR013762">
    <property type="entry name" value="Integrase-like_cat_sf"/>
</dbReference>
<sequence>MPKQRNIIFASGERFSYLESEGCLPDFWSTLFVTVELRSKLSQNTILSVLTSIRHLRLWEYVNERDLISELADGKFLTPIDIESLYEHFTLTRSEVERSLNIQKSNDVISMQIHHPHSLPALETVSTHQQKNRMSVAARFMVFVGKTMHRHSSHRANLYHELDEMAANMHAKAPKVRRSSGIQIDPNYRSAPPEIYDEVLRLVRVDSPQNPFRANVRLRNQVMFDILFETGARGGEILGLQIGDIDWAQRVLRIVRRHDDANDTRKHQPVAKTEEGQVYVSETLAGDLHQYIMKHRAQIAEARRHPYIFVNHRKGAGYGQPVGIVTFKTRIAKPASRRTPEIFNEITRHGFRHNFNYRLSKKIDEQNALTANDPSEKRISQKEEIQIRMRLNRWRSEKTAETYNLRHIKQKADRLMQSQLDEIAEIKGKSL</sequence>
<dbReference type="EMBL" id="CYTW01000002">
    <property type="protein sequence ID" value="CUK01044.1"/>
    <property type="molecule type" value="Genomic_DNA"/>
</dbReference>
<dbReference type="STRING" id="1715693.PH7735_02405"/>
<dbReference type="InterPro" id="IPR002104">
    <property type="entry name" value="Integrase_catalytic"/>
</dbReference>
<dbReference type="Pfam" id="PF00589">
    <property type="entry name" value="Phage_integrase"/>
    <property type="match status" value="1"/>
</dbReference>
<proteinExistence type="predicted"/>
<keyword evidence="1" id="KW-0233">DNA recombination</keyword>
<feature type="domain" description="Tyr recombinase" evidence="2">
    <location>
        <begin position="186"/>
        <end position="421"/>
    </location>
</feature>